<dbReference type="EMBL" id="JAIWYP010000012">
    <property type="protein sequence ID" value="KAH3728218.1"/>
    <property type="molecule type" value="Genomic_DNA"/>
</dbReference>
<dbReference type="InterPro" id="IPR031248">
    <property type="entry name" value="RNF213"/>
</dbReference>
<evidence type="ECO:0000313" key="1">
    <source>
        <dbReference type="EMBL" id="KAH3728218.1"/>
    </source>
</evidence>
<keyword evidence="2" id="KW-1185">Reference proteome</keyword>
<sequence>MRHAIKRNFGGLEMVNPEIHFKRHLRHVMTCSGTHRLRDPDCSPKGLIEACLFNSVQFKGESRYLLLLTENYGALSIIQQQIFSKRREIRPITIFGSSFRSDQEYTQVCRNINQIKICMETGNTVLLLNLENLYESLYDALNQYYVYFGGVRYVDLGLGTHRVKCPVHQDFRLIVVAEKQIVYKKFPIPLINRLEKHFLTINSILDERQIHLAKKLQEWAHMFATETNDSIRMIRGPTLRHAGDVFIGFHEDTCSAIILHVFEKNKHNKIKDQDVIEEGKQLLLWCATPESLVCNSQLDQAEKDRMTKYYYERQAHDSFIHYLKHVLEKEKCNELFAQLTCHSKLLAGNHVKEILKEVTMFRRVEILSLSLFDTEQQFSIRVQQALTAATKEATLLIIQCDSGDVNAKLIACARYCVMGEVVKIRDHQNPSFFVVFIVQLPRKAGGCFSDFQCGDWHSAHIDDLFVEDDSMPPINYLENKRISDIFSGTLTHQHPGPVDTKHVMGTLKTLQGVSDERIDIRNKSETMEIEIYSRDRDRSIEINDISIPKAPSLYSMQHATYMWGLVRHCVQPALSMVKDLPNTEPRETKRVDIVLRALPECSSDMEITHKAFFTNGLVVWIVKLFKEKERETGFLSDQWLIRHAAAMRNINKNGTLRRSCYNTIVSKVAPVFAGVFAFLDTNSNMDLIECDIPWKRELWLNCLSLTNVLPLKYTDCQSLAGADELKELLVKGTGFEGHGFKLRLPFSWVVIDVVDELVREIVIDTAEVKEMINKCVTALKASPVRQLLSQFSSSTAPDPREILQEYIYDFVQTVYNAGTDSELNIVCEQIMSRSISVANEIGGSNDLICHVICCRFAYEEMSFKLTFFRSINNVWPSCSSKIVEIRNITPDHFMFKEHEFTYSALCMLLEELTPKPKELDKTTSRQDWISKVYTYRHVVETMLNTKQNDARYGLHSENTIRRARSLWKPRSGNEAFY</sequence>
<evidence type="ECO:0000313" key="2">
    <source>
        <dbReference type="Proteomes" id="UP000828390"/>
    </source>
</evidence>
<comment type="caution">
    <text evidence="1">The sequence shown here is derived from an EMBL/GenBank/DDBJ whole genome shotgun (WGS) entry which is preliminary data.</text>
</comment>
<reference evidence="1" key="2">
    <citation type="submission" date="2020-11" db="EMBL/GenBank/DDBJ databases">
        <authorList>
            <person name="McCartney M.A."/>
            <person name="Auch B."/>
            <person name="Kono T."/>
            <person name="Mallez S."/>
            <person name="Becker A."/>
            <person name="Gohl D.M."/>
            <person name="Silverstein K.A.T."/>
            <person name="Koren S."/>
            <person name="Bechman K.B."/>
            <person name="Herman A."/>
            <person name="Abrahante J.E."/>
            <person name="Garbe J."/>
        </authorList>
    </citation>
    <scope>NUCLEOTIDE SEQUENCE</scope>
    <source>
        <strain evidence="1">Duluth1</strain>
        <tissue evidence="1">Whole animal</tissue>
    </source>
</reference>
<accession>A0A9D4HSU8</accession>
<dbReference type="Proteomes" id="UP000828390">
    <property type="component" value="Unassembled WGS sequence"/>
</dbReference>
<dbReference type="PANTHER" id="PTHR22605:SF16">
    <property type="entry name" value="E3 UBIQUITIN-PROTEIN LIGASE RNF213"/>
    <property type="match status" value="1"/>
</dbReference>
<protein>
    <recommendedName>
        <fullName evidence="3">RNF213</fullName>
    </recommendedName>
</protein>
<dbReference type="GO" id="GO:0016887">
    <property type="term" value="F:ATP hydrolysis activity"/>
    <property type="evidence" value="ECO:0007669"/>
    <property type="project" value="InterPro"/>
</dbReference>
<dbReference type="GO" id="GO:0004842">
    <property type="term" value="F:ubiquitin-protein transferase activity"/>
    <property type="evidence" value="ECO:0007669"/>
    <property type="project" value="InterPro"/>
</dbReference>
<evidence type="ECO:0008006" key="3">
    <source>
        <dbReference type="Google" id="ProtNLM"/>
    </source>
</evidence>
<dbReference type="AlphaFoldDB" id="A0A9D4HSU8"/>
<proteinExistence type="predicted"/>
<dbReference type="PANTHER" id="PTHR22605">
    <property type="entry name" value="RZ-TYPE DOMAIN-CONTAINING PROTEIN"/>
    <property type="match status" value="1"/>
</dbReference>
<organism evidence="1 2">
    <name type="scientific">Dreissena polymorpha</name>
    <name type="common">Zebra mussel</name>
    <name type="synonym">Mytilus polymorpha</name>
    <dbReference type="NCBI Taxonomy" id="45954"/>
    <lineage>
        <taxon>Eukaryota</taxon>
        <taxon>Metazoa</taxon>
        <taxon>Spiralia</taxon>
        <taxon>Lophotrochozoa</taxon>
        <taxon>Mollusca</taxon>
        <taxon>Bivalvia</taxon>
        <taxon>Autobranchia</taxon>
        <taxon>Heteroconchia</taxon>
        <taxon>Euheterodonta</taxon>
        <taxon>Imparidentia</taxon>
        <taxon>Neoheterodontei</taxon>
        <taxon>Myida</taxon>
        <taxon>Dreissenoidea</taxon>
        <taxon>Dreissenidae</taxon>
        <taxon>Dreissena</taxon>
    </lineage>
</organism>
<reference evidence="1" key="1">
    <citation type="journal article" date="2019" name="bioRxiv">
        <title>The Genome of the Zebra Mussel, Dreissena polymorpha: A Resource for Invasive Species Research.</title>
        <authorList>
            <person name="McCartney M.A."/>
            <person name="Auch B."/>
            <person name="Kono T."/>
            <person name="Mallez S."/>
            <person name="Zhang Y."/>
            <person name="Obille A."/>
            <person name="Becker A."/>
            <person name="Abrahante J.E."/>
            <person name="Garbe J."/>
            <person name="Badalamenti J.P."/>
            <person name="Herman A."/>
            <person name="Mangelson H."/>
            <person name="Liachko I."/>
            <person name="Sullivan S."/>
            <person name="Sone E.D."/>
            <person name="Koren S."/>
            <person name="Silverstein K.A.T."/>
            <person name="Beckman K.B."/>
            <person name="Gohl D.M."/>
        </authorList>
    </citation>
    <scope>NUCLEOTIDE SEQUENCE</scope>
    <source>
        <strain evidence="1">Duluth1</strain>
        <tissue evidence="1">Whole animal</tissue>
    </source>
</reference>
<name>A0A9D4HSU8_DREPO</name>
<gene>
    <name evidence="1" type="ORF">DPMN_054169</name>
</gene>